<evidence type="ECO:0000313" key="6">
    <source>
        <dbReference type="Proteomes" id="UP000282106"/>
    </source>
</evidence>
<gene>
    <name evidence="5" type="ORF">ED208_10805</name>
</gene>
<feature type="domain" description="Response regulatory" evidence="3">
    <location>
        <begin position="30"/>
        <end position="146"/>
    </location>
</feature>
<keyword evidence="6" id="KW-1185">Reference proteome</keyword>
<dbReference type="InterPro" id="IPR011006">
    <property type="entry name" value="CheY-like_superfamily"/>
</dbReference>
<dbReference type="CDD" id="cd19920">
    <property type="entry name" value="REC_PA4781-like"/>
    <property type="match status" value="1"/>
</dbReference>
<dbReference type="Gene3D" id="1.10.3210.10">
    <property type="entry name" value="Hypothetical protein af1432"/>
    <property type="match status" value="1"/>
</dbReference>
<organism evidence="5 6">
    <name type="scientific">Stagnimonas aquatica</name>
    <dbReference type="NCBI Taxonomy" id="2689987"/>
    <lineage>
        <taxon>Bacteria</taxon>
        <taxon>Pseudomonadati</taxon>
        <taxon>Pseudomonadota</taxon>
        <taxon>Gammaproteobacteria</taxon>
        <taxon>Nevskiales</taxon>
        <taxon>Nevskiaceae</taxon>
        <taxon>Stagnimonas</taxon>
    </lineage>
</organism>
<dbReference type="Pfam" id="PF00072">
    <property type="entry name" value="Response_reg"/>
    <property type="match status" value="1"/>
</dbReference>
<dbReference type="PANTHER" id="PTHR45228:SF5">
    <property type="entry name" value="CYCLIC DI-GMP PHOSPHODIESTERASE VC_1348-RELATED"/>
    <property type="match status" value="1"/>
</dbReference>
<protein>
    <submittedName>
        <fullName evidence="5">Two-component system response regulator</fullName>
    </submittedName>
</protein>
<dbReference type="AlphaFoldDB" id="A0A3N0VBG0"/>
<dbReference type="GO" id="GO:0008081">
    <property type="term" value="F:phosphoric diester hydrolase activity"/>
    <property type="evidence" value="ECO:0007669"/>
    <property type="project" value="UniProtKB-ARBA"/>
</dbReference>
<dbReference type="SMART" id="SM00471">
    <property type="entry name" value="HDc"/>
    <property type="match status" value="1"/>
</dbReference>
<evidence type="ECO:0000313" key="5">
    <source>
        <dbReference type="EMBL" id="ROH89608.1"/>
    </source>
</evidence>
<dbReference type="SUPFAM" id="SSF109604">
    <property type="entry name" value="HD-domain/PDEase-like"/>
    <property type="match status" value="1"/>
</dbReference>
<dbReference type="InParanoid" id="A0A3N0VBG0"/>
<dbReference type="InterPro" id="IPR003607">
    <property type="entry name" value="HD/PDEase_dom"/>
</dbReference>
<evidence type="ECO:0000256" key="1">
    <source>
        <dbReference type="PROSITE-ProRule" id="PRU00169"/>
    </source>
</evidence>
<dbReference type="EMBL" id="RJVO01000004">
    <property type="protein sequence ID" value="ROH89608.1"/>
    <property type="molecule type" value="Genomic_DNA"/>
</dbReference>
<dbReference type="InterPro" id="IPR037522">
    <property type="entry name" value="HD_GYP_dom"/>
</dbReference>
<feature type="domain" description="HD-GYP" evidence="4">
    <location>
        <begin position="166"/>
        <end position="363"/>
    </location>
</feature>
<dbReference type="Gene3D" id="3.40.50.2300">
    <property type="match status" value="1"/>
</dbReference>
<proteinExistence type="predicted"/>
<name>A0A3N0VBG0_9GAMM</name>
<dbReference type="PROSITE" id="PS50110">
    <property type="entry name" value="RESPONSE_REGULATORY"/>
    <property type="match status" value="1"/>
</dbReference>
<feature type="region of interest" description="Disordered" evidence="2">
    <location>
        <begin position="1"/>
        <end position="25"/>
    </location>
</feature>
<accession>A0A3N0VBG0</accession>
<dbReference type="InterPro" id="IPR052020">
    <property type="entry name" value="Cyclic_di-GMP/3'3'-cGAMP_PDE"/>
</dbReference>
<sequence length="381" mass="42019">MTPSASADRAVGSAIGYSSPESGKPLSRPVVLLVDDTPFNIDVLRGVLAGAYTLKVATNGEKALALAQMQPQPDLILLDVMMPGMDGYEVCRRLKANPQTRGIPVIFVTSMNEVEDEQHGFEVGGVDYITKPVSPPLVQARVATHLRLYAHERNLSELVAARTRELESTRLEIIRRLGRAAEFKDDETGQHIIRMSHYARILAEASGMSAEDVEVLFNAAPMHDVGKIGIPEAILMKPGMLTEEEWKVMRKHPSIGAGIIGKHDHPLLETARIVALTHHEKWDGSGYPRGLKGEKIPIGGRIVAIADVFDALTSERPYKPAWSEADSVAFLRRESGRHFEPRLVELFIQHLPEIRHIRELYADQGPQPAPGTAAWEQLPEA</sequence>
<evidence type="ECO:0000256" key="2">
    <source>
        <dbReference type="SAM" id="MobiDB-lite"/>
    </source>
</evidence>
<dbReference type="RefSeq" id="WP_123211905.1">
    <property type="nucleotide sequence ID" value="NZ_RJVO01000004.1"/>
</dbReference>
<dbReference type="Pfam" id="PF13487">
    <property type="entry name" value="HD_5"/>
    <property type="match status" value="1"/>
</dbReference>
<feature type="modified residue" description="4-aspartylphosphate" evidence="1">
    <location>
        <position position="79"/>
    </location>
</feature>
<dbReference type="PANTHER" id="PTHR45228">
    <property type="entry name" value="CYCLIC DI-GMP PHOSPHODIESTERASE TM_0186-RELATED"/>
    <property type="match status" value="1"/>
</dbReference>
<evidence type="ECO:0000259" key="4">
    <source>
        <dbReference type="PROSITE" id="PS51832"/>
    </source>
</evidence>
<comment type="caution">
    <text evidence="5">The sequence shown here is derived from an EMBL/GenBank/DDBJ whole genome shotgun (WGS) entry which is preliminary data.</text>
</comment>
<dbReference type="InterPro" id="IPR001789">
    <property type="entry name" value="Sig_transdc_resp-reg_receiver"/>
</dbReference>
<dbReference type="PROSITE" id="PS51832">
    <property type="entry name" value="HD_GYP"/>
    <property type="match status" value="1"/>
</dbReference>
<dbReference type="Proteomes" id="UP000282106">
    <property type="component" value="Unassembled WGS sequence"/>
</dbReference>
<keyword evidence="1" id="KW-0597">Phosphoprotein</keyword>
<reference evidence="5 6" key="1">
    <citation type="submission" date="2018-10" db="EMBL/GenBank/DDBJ databases">
        <authorList>
            <person name="Chen W.-M."/>
        </authorList>
    </citation>
    <scope>NUCLEOTIDE SEQUENCE [LARGE SCALE GENOMIC DNA]</scope>
    <source>
        <strain evidence="5 6">THS-13</strain>
    </source>
</reference>
<dbReference type="SUPFAM" id="SSF52172">
    <property type="entry name" value="CheY-like"/>
    <property type="match status" value="1"/>
</dbReference>
<dbReference type="GO" id="GO:0000160">
    <property type="term" value="P:phosphorelay signal transduction system"/>
    <property type="evidence" value="ECO:0007669"/>
    <property type="project" value="InterPro"/>
</dbReference>
<dbReference type="SMART" id="SM00448">
    <property type="entry name" value="REC"/>
    <property type="match status" value="1"/>
</dbReference>
<evidence type="ECO:0000259" key="3">
    <source>
        <dbReference type="PROSITE" id="PS50110"/>
    </source>
</evidence>
<dbReference type="CDD" id="cd00077">
    <property type="entry name" value="HDc"/>
    <property type="match status" value="1"/>
</dbReference>